<feature type="region of interest" description="Disordered" evidence="1">
    <location>
        <begin position="324"/>
        <end position="343"/>
    </location>
</feature>
<protein>
    <submittedName>
        <fullName evidence="2">Contractile injection system tape measure protein</fullName>
    </submittedName>
</protein>
<reference evidence="2" key="1">
    <citation type="submission" date="2023-09" db="EMBL/GenBank/DDBJ databases">
        <title>Paucibacter sp. APW11 Genome sequencing and assembly.</title>
        <authorList>
            <person name="Kim I."/>
        </authorList>
    </citation>
    <scope>NUCLEOTIDE SEQUENCE</scope>
    <source>
        <strain evidence="2">APW11</strain>
    </source>
</reference>
<feature type="compositionally biased region" description="Low complexity" evidence="1">
    <location>
        <begin position="847"/>
        <end position="865"/>
    </location>
</feature>
<gene>
    <name evidence="2" type="ORF">RQP53_02850</name>
</gene>
<feature type="region of interest" description="Disordered" evidence="1">
    <location>
        <begin position="432"/>
        <end position="452"/>
    </location>
</feature>
<feature type="compositionally biased region" description="Basic and acidic residues" evidence="1">
    <location>
        <begin position="324"/>
        <end position="335"/>
    </location>
</feature>
<feature type="region of interest" description="Disordered" evidence="1">
    <location>
        <begin position="523"/>
        <end position="547"/>
    </location>
</feature>
<accession>A0ABU3P6M1</accession>
<evidence type="ECO:0000313" key="3">
    <source>
        <dbReference type="Proteomes" id="UP001246372"/>
    </source>
</evidence>
<feature type="compositionally biased region" description="Polar residues" evidence="1">
    <location>
        <begin position="777"/>
        <end position="791"/>
    </location>
</feature>
<feature type="region of interest" description="Disordered" evidence="1">
    <location>
        <begin position="577"/>
        <end position="607"/>
    </location>
</feature>
<comment type="caution">
    <text evidence="2">The sequence shown here is derived from an EMBL/GenBank/DDBJ whole genome shotgun (WGS) entry which is preliminary data.</text>
</comment>
<dbReference type="Pfam" id="PF19268">
    <property type="entry name" value="CIS_TMP"/>
    <property type="match status" value="2"/>
</dbReference>
<feature type="region of interest" description="Disordered" evidence="1">
    <location>
        <begin position="844"/>
        <end position="865"/>
    </location>
</feature>
<feature type="region of interest" description="Disordered" evidence="1">
    <location>
        <begin position="777"/>
        <end position="806"/>
    </location>
</feature>
<organism evidence="2 3">
    <name type="scientific">Roseateles aquae</name>
    <dbReference type="NCBI Taxonomy" id="3077235"/>
    <lineage>
        <taxon>Bacteria</taxon>
        <taxon>Pseudomonadati</taxon>
        <taxon>Pseudomonadota</taxon>
        <taxon>Betaproteobacteria</taxon>
        <taxon>Burkholderiales</taxon>
        <taxon>Sphaerotilaceae</taxon>
        <taxon>Roseateles</taxon>
    </lineage>
</organism>
<dbReference type="EMBL" id="JAVXZY010000001">
    <property type="protein sequence ID" value="MDT8998209.1"/>
    <property type="molecule type" value="Genomic_DNA"/>
</dbReference>
<evidence type="ECO:0000256" key="1">
    <source>
        <dbReference type="SAM" id="MobiDB-lite"/>
    </source>
</evidence>
<dbReference type="Proteomes" id="UP001246372">
    <property type="component" value="Unassembled WGS sequence"/>
</dbReference>
<proteinExistence type="predicted"/>
<feature type="compositionally biased region" description="Low complexity" evidence="1">
    <location>
        <begin position="523"/>
        <end position="533"/>
    </location>
</feature>
<feature type="region of interest" description="Disordered" evidence="1">
    <location>
        <begin position="645"/>
        <end position="696"/>
    </location>
</feature>
<evidence type="ECO:0000313" key="2">
    <source>
        <dbReference type="EMBL" id="MDT8998209.1"/>
    </source>
</evidence>
<sequence>MNSSHRIETISWEARFEHARLAQQQQERLSRFIHQQALPCLARRFDAFSPPDEVWTVDRLEIDIGQLRVQDSPAQWLQQFDAALQRSLARLAAQGVHGLHAGSAASAASGATGRPLAAGRQSGASHELGQFLYYLQHGLLPWGLPLRSARDLAGWLERLALQHGPRLWQALQQLMPPEPVLARLALIAPHAGLQALLSVRHRELAEAMLLLDEAWLAPLQTRGRLSAYQVQSLQQRLRAAGLHALWGLSGGALGGARQRRLLGELQASHAELLGPGWISLQRALEGQVLPRQPGSELAAAMLRALLGVGTAELAIAAAPAERQAESIARQEHDEPSPAVTRQAEAPLSRLAQAAWRRLQQQLDAWAAGRAPAGSDLAAFSTALAELHRQAPAGLRHSLREQLRRRAARRAWSQALPAEHSWPLLALLADRGEASSGKAPGSTRPQNRTAPPQWADSLRQTALQLLSHCPAEQRPGLSTMQSLLLEASLAYLLEHGRAPSSHSAWLAVWHGAWARWQRPEAPAADQALGPAASASEHERDQASARLPSKNLPVEQAALLRLQRLPWLPGLIAVWQPGPGPASAPSATSETDKAAGISTDSGAPSDPSWTHAGLRRWLWQEAELLAALPGAALTEAGLRRHWQARWPRSGLPHPQAAMPASNAADVRAGDSAPKAATEHPSQALNDEPEHQPSAEPARAAPLAEQLQQLWQHCEARRYGPTDRLRLAELLERPEDCQQWCTQFDEAQRWRWLAAQFGDSSANSLRRGLDQLLAEIQQPQPRSIAQADEQQSAPSLPPSGESLGHGARAPQPAVPWWPLLCEHLFVLAGPPDAAALRRHYLNAITTPARPSSANASTAQPAPTTAPQAAVAGLTTAAIESALAGDPPPAVAPKPVSAARPVAKAPAPAPRGPLAAPIWVDDAGQVLLAAYAERLFKHLGLIEAGKFVDAEAQARAVLCLQALVRGEAPSSEPLWPLSKLLCGLAPNDLLPACEPLSATEHALLADLLVAVIAHWKAIGKTSVAGLRESFLQREGRLERQKASDGEPPPWRLKVQPRAFDMLLDRLPWGFSIIKLPWMQGVLHVEWR</sequence>
<name>A0ABU3P6M1_9BURK</name>
<dbReference type="InterPro" id="IPR045538">
    <property type="entry name" value="CIS_TMP"/>
</dbReference>
<keyword evidence="3" id="KW-1185">Reference proteome</keyword>
<dbReference type="RefSeq" id="WP_315648521.1">
    <property type="nucleotide sequence ID" value="NZ_JAVXZY010000001.1"/>
</dbReference>